<proteinExistence type="predicted"/>
<dbReference type="EMBL" id="BGZL01000017">
    <property type="protein sequence ID" value="GBQ03291.1"/>
    <property type="molecule type" value="Genomic_DNA"/>
</dbReference>
<sequence>MARRDCQERVRNIVTAVTDGVVDGGGTAGAQGSGGGRWGCPRNRGCPCHRGPAEPRDRWVLSCRRGGREGKGWGERKGRKGCRAQCRVSGLAKQRLFSCAR</sequence>
<dbReference type="AlphaFoldDB" id="A0A388T541"/>
<accession>A0A388T541</accession>
<evidence type="ECO:0000313" key="2">
    <source>
        <dbReference type="Proteomes" id="UP000265354"/>
    </source>
</evidence>
<name>A0A388T541_9ACTN</name>
<protein>
    <submittedName>
        <fullName evidence="1">Uncharacterized protein</fullName>
    </submittedName>
</protein>
<reference evidence="1 2" key="1">
    <citation type="submission" date="2018-07" db="EMBL/GenBank/DDBJ databases">
        <title>Whole Genome Shotgun Sequence of Streptomyces spongiicola strain 531S.</title>
        <authorList>
            <person name="Dohra H."/>
            <person name="Kodani S."/>
        </authorList>
    </citation>
    <scope>NUCLEOTIDE SEQUENCE [LARGE SCALE GENOMIC DNA]</scope>
    <source>
        <strain evidence="1 2">531S</strain>
    </source>
</reference>
<organism evidence="1 2">
    <name type="scientific">Streptomyces spongiicola</name>
    <dbReference type="NCBI Taxonomy" id="1690221"/>
    <lineage>
        <taxon>Bacteria</taxon>
        <taxon>Bacillati</taxon>
        <taxon>Actinomycetota</taxon>
        <taxon>Actinomycetes</taxon>
        <taxon>Kitasatosporales</taxon>
        <taxon>Streptomycetaceae</taxon>
        <taxon>Streptomyces</taxon>
    </lineage>
</organism>
<comment type="caution">
    <text evidence="1">The sequence shown here is derived from an EMBL/GenBank/DDBJ whole genome shotgun (WGS) entry which is preliminary data.</text>
</comment>
<gene>
    <name evidence="1" type="ORF">SSP531S_47610</name>
</gene>
<evidence type="ECO:0000313" key="1">
    <source>
        <dbReference type="EMBL" id="GBQ03291.1"/>
    </source>
</evidence>
<dbReference type="Proteomes" id="UP000265354">
    <property type="component" value="Unassembled WGS sequence"/>
</dbReference>